<reference evidence="4" key="1">
    <citation type="submission" date="2021-11" db="EMBL/GenBank/DDBJ databases">
        <title>Cultivation dependent microbiological survey of springs from the worlds oldest radium mine currently devoted to the extraction of radon-saturated water.</title>
        <authorList>
            <person name="Kapinusova G."/>
            <person name="Smrhova T."/>
            <person name="Strejcek M."/>
            <person name="Suman J."/>
            <person name="Jani K."/>
            <person name="Pajer P."/>
            <person name="Uhlik O."/>
        </authorList>
    </citation>
    <scope>NUCLEOTIDE SEQUENCE [LARGE SCALE GENOMIC DNA]</scope>
    <source>
        <strain evidence="4">J379</strain>
    </source>
</reference>
<evidence type="ECO:0000313" key="4">
    <source>
        <dbReference type="Proteomes" id="UP001058860"/>
    </source>
</evidence>
<dbReference type="EMBL" id="CP088295">
    <property type="protein sequence ID" value="UUY02579.1"/>
    <property type="molecule type" value="Genomic_DNA"/>
</dbReference>
<dbReference type="Gene3D" id="3.40.50.720">
    <property type="entry name" value="NAD(P)-binding Rossmann-like Domain"/>
    <property type="match status" value="1"/>
</dbReference>
<dbReference type="Proteomes" id="UP001058860">
    <property type="component" value="Chromosome"/>
</dbReference>
<dbReference type="RefSeq" id="WP_353863106.1">
    <property type="nucleotide sequence ID" value="NZ_CP088295.1"/>
</dbReference>
<organism evidence="3 4">
    <name type="scientific">Svornostia abyssi</name>
    <dbReference type="NCBI Taxonomy" id="2898438"/>
    <lineage>
        <taxon>Bacteria</taxon>
        <taxon>Bacillati</taxon>
        <taxon>Actinomycetota</taxon>
        <taxon>Thermoleophilia</taxon>
        <taxon>Solirubrobacterales</taxon>
        <taxon>Baekduiaceae</taxon>
        <taxon>Svornostia</taxon>
    </lineage>
</organism>
<dbReference type="PANTHER" id="PTHR42879">
    <property type="entry name" value="3-OXOACYL-(ACYL-CARRIER-PROTEIN) REDUCTASE"/>
    <property type="match status" value="1"/>
</dbReference>
<dbReference type="InterPro" id="IPR036291">
    <property type="entry name" value="NAD(P)-bd_dom_sf"/>
</dbReference>
<dbReference type="SUPFAM" id="SSF51735">
    <property type="entry name" value="NAD(P)-binding Rossmann-fold domains"/>
    <property type="match status" value="1"/>
</dbReference>
<dbReference type="CDD" id="cd05233">
    <property type="entry name" value="SDR_c"/>
    <property type="match status" value="1"/>
</dbReference>
<evidence type="ECO:0000256" key="1">
    <source>
        <dbReference type="ARBA" id="ARBA00006484"/>
    </source>
</evidence>
<sequence>MAQRAALVTGASSGIGLAIARMLGAEGYGLTIAARRPEKLEEAAASLRDEGFELQAIPGNLSDEEHIQSVVAAHREKYGRLDVLVNNAGVGAGQPVGEITAKRLDLQLDLNLRSLVLFYRESVGMLREAGAEHRNAIVVNTASISGKSGEAWLSVYSATKHGVVGFTEAMNKELAGDGIKSCALCPGFVDTPMTDFVKGAVPADQMIRPEDIAEGVRMLLRVSPGCVIPEIIFQQPGGGLTGQPAG</sequence>
<accession>A0ABY5PD33</accession>
<evidence type="ECO:0000256" key="2">
    <source>
        <dbReference type="RuleBase" id="RU000363"/>
    </source>
</evidence>
<dbReference type="Pfam" id="PF00106">
    <property type="entry name" value="adh_short"/>
    <property type="match status" value="1"/>
</dbReference>
<keyword evidence="4" id="KW-1185">Reference proteome</keyword>
<name>A0ABY5PD33_9ACTN</name>
<comment type="similarity">
    <text evidence="1 2">Belongs to the short-chain dehydrogenases/reductases (SDR) family.</text>
</comment>
<evidence type="ECO:0000313" key="3">
    <source>
        <dbReference type="EMBL" id="UUY02579.1"/>
    </source>
</evidence>
<protein>
    <submittedName>
        <fullName evidence="3">SDR family oxidoreductase</fullName>
    </submittedName>
</protein>
<dbReference type="PANTHER" id="PTHR42879:SF2">
    <property type="entry name" value="3-OXOACYL-[ACYL-CARRIER-PROTEIN] REDUCTASE FABG"/>
    <property type="match status" value="1"/>
</dbReference>
<proteinExistence type="inferred from homology"/>
<dbReference type="InterPro" id="IPR002347">
    <property type="entry name" value="SDR_fam"/>
</dbReference>
<dbReference type="PRINTS" id="PR00080">
    <property type="entry name" value="SDRFAMILY"/>
</dbReference>
<gene>
    <name evidence="3" type="ORF">LRS13_18050</name>
</gene>
<dbReference type="PRINTS" id="PR00081">
    <property type="entry name" value="GDHRDH"/>
</dbReference>
<dbReference type="InterPro" id="IPR050259">
    <property type="entry name" value="SDR"/>
</dbReference>